<proteinExistence type="predicted"/>
<dbReference type="EMBL" id="OY882871">
    <property type="protein sequence ID" value="CAK6436504.1"/>
    <property type="molecule type" value="Genomic_DNA"/>
</dbReference>
<gene>
    <name evidence="1" type="ORF">MPIPNATIZW_LOCUS4810</name>
</gene>
<evidence type="ECO:0000313" key="2">
    <source>
        <dbReference type="Proteomes" id="UP001314169"/>
    </source>
</evidence>
<keyword evidence="2" id="KW-1185">Reference proteome</keyword>
<organism evidence="1 2">
    <name type="scientific">Pipistrellus nathusii</name>
    <name type="common">Nathusius' pipistrelle</name>
    <dbReference type="NCBI Taxonomy" id="59473"/>
    <lineage>
        <taxon>Eukaryota</taxon>
        <taxon>Metazoa</taxon>
        <taxon>Chordata</taxon>
        <taxon>Craniata</taxon>
        <taxon>Vertebrata</taxon>
        <taxon>Euteleostomi</taxon>
        <taxon>Mammalia</taxon>
        <taxon>Eutheria</taxon>
        <taxon>Laurasiatheria</taxon>
        <taxon>Chiroptera</taxon>
        <taxon>Yangochiroptera</taxon>
        <taxon>Vespertilionidae</taxon>
        <taxon>Pipistrellus</taxon>
    </lineage>
</organism>
<sequence length="106" mass="12042">MKLTFIGSLKELHMLLLIDEDGKTILHLQNSNRSLSGELGEIKKDLGQLQDNLTISENMNLQFENQLNKTIRNLSTVMDEIHTVLNKYNVKSEDKDQKSKENGASV</sequence>
<protein>
    <submittedName>
        <fullName evidence="1">Uncharacterized protein</fullName>
    </submittedName>
</protein>
<dbReference type="Proteomes" id="UP001314169">
    <property type="component" value="Chromosome 14"/>
</dbReference>
<evidence type="ECO:0000313" key="1">
    <source>
        <dbReference type="EMBL" id="CAK6436504.1"/>
    </source>
</evidence>
<reference evidence="1" key="1">
    <citation type="submission" date="2023-12" db="EMBL/GenBank/DDBJ databases">
        <authorList>
            <person name="Brown T."/>
        </authorList>
    </citation>
    <scope>NUCLEOTIDE SEQUENCE</scope>
</reference>
<accession>A0ABN9ZDW7</accession>
<name>A0ABN9ZDW7_PIPNA</name>